<dbReference type="RefSeq" id="XP_026277728.1">
    <property type="nucleotide sequence ID" value="XM_026421943.2"/>
</dbReference>
<evidence type="ECO:0000256" key="1">
    <source>
        <dbReference type="ARBA" id="ARBA00022723"/>
    </source>
</evidence>
<feature type="region of interest" description="Disordered" evidence="5">
    <location>
        <begin position="40"/>
        <end position="65"/>
    </location>
</feature>
<proteinExistence type="predicted"/>
<evidence type="ECO:0000256" key="4">
    <source>
        <dbReference type="PROSITE-ProRule" id="PRU01371"/>
    </source>
</evidence>
<dbReference type="OrthoDB" id="10255185at2759"/>
<protein>
    <submittedName>
        <fullName evidence="9">Uncharacterized protein LOC113206048</fullName>
    </submittedName>
</protein>
<dbReference type="GeneID" id="113206048"/>
<evidence type="ECO:0000256" key="3">
    <source>
        <dbReference type="ARBA" id="ARBA00022833"/>
    </source>
</evidence>
<dbReference type="InterPro" id="IPR005172">
    <property type="entry name" value="CRC"/>
</dbReference>
<keyword evidence="1" id="KW-0479">Metal-binding</keyword>
<name>A0A6J1SAR3_FRAOC</name>
<dbReference type="PROSITE" id="PS52027">
    <property type="entry name" value="ZF_C2HC_C3H"/>
    <property type="match status" value="1"/>
</dbReference>
<dbReference type="KEGG" id="foc:113206048"/>
<dbReference type="GO" id="GO:0008270">
    <property type="term" value="F:zinc ion binding"/>
    <property type="evidence" value="ECO:0007669"/>
    <property type="project" value="UniProtKB-KW"/>
</dbReference>
<feature type="domain" description="C2HC/C3H-type" evidence="7">
    <location>
        <begin position="151"/>
        <end position="180"/>
    </location>
</feature>
<dbReference type="Gene3D" id="3.30.160.60">
    <property type="entry name" value="Classic Zinc Finger"/>
    <property type="match status" value="1"/>
</dbReference>
<feature type="compositionally biased region" description="Basic and acidic residues" evidence="5">
    <location>
        <begin position="40"/>
        <end position="59"/>
    </location>
</feature>
<keyword evidence="8" id="KW-1185">Reference proteome</keyword>
<dbReference type="Pfam" id="PF13913">
    <property type="entry name" value="zf-C2HC_2"/>
    <property type="match status" value="1"/>
</dbReference>
<dbReference type="PROSITE" id="PS51634">
    <property type="entry name" value="CRC"/>
    <property type="match status" value="1"/>
</dbReference>
<evidence type="ECO:0000259" key="6">
    <source>
        <dbReference type="PROSITE" id="PS51634"/>
    </source>
</evidence>
<dbReference type="AlphaFoldDB" id="A0A6J1SAR3"/>
<dbReference type="InterPro" id="IPR049899">
    <property type="entry name" value="Znf_C2HC_C3H"/>
</dbReference>
<keyword evidence="3" id="KW-0862">Zinc</keyword>
<keyword evidence="2 4" id="KW-0863">Zinc-finger</keyword>
<accession>A0A6J1SAR3</accession>
<reference evidence="9" key="1">
    <citation type="submission" date="2025-08" db="UniProtKB">
        <authorList>
            <consortium name="RefSeq"/>
        </authorList>
    </citation>
    <scope>IDENTIFICATION</scope>
    <source>
        <tissue evidence="9">Whole organism</tissue>
    </source>
</reference>
<feature type="domain" description="CRC" evidence="6">
    <location>
        <begin position="1"/>
        <end position="41"/>
    </location>
</feature>
<dbReference type="Proteomes" id="UP000504606">
    <property type="component" value="Unplaced"/>
</dbReference>
<organism evidence="8 9">
    <name type="scientific">Frankliniella occidentalis</name>
    <name type="common">Western flower thrips</name>
    <name type="synonym">Euthrips occidentalis</name>
    <dbReference type="NCBI Taxonomy" id="133901"/>
    <lineage>
        <taxon>Eukaryota</taxon>
        <taxon>Metazoa</taxon>
        <taxon>Ecdysozoa</taxon>
        <taxon>Arthropoda</taxon>
        <taxon>Hexapoda</taxon>
        <taxon>Insecta</taxon>
        <taxon>Pterygota</taxon>
        <taxon>Neoptera</taxon>
        <taxon>Paraneoptera</taxon>
        <taxon>Thysanoptera</taxon>
        <taxon>Terebrantia</taxon>
        <taxon>Thripoidea</taxon>
        <taxon>Thripidae</taxon>
        <taxon>Frankliniella</taxon>
    </lineage>
</organism>
<evidence type="ECO:0000313" key="9">
    <source>
        <dbReference type="RefSeq" id="XP_026277728.1"/>
    </source>
</evidence>
<evidence type="ECO:0000256" key="5">
    <source>
        <dbReference type="SAM" id="MobiDB-lite"/>
    </source>
</evidence>
<sequence length="187" mass="22167">MGCGCKKNICNNKRCKCVKTEGKKCDETCACDPHKCENRKETVDKEQYEEGKDEAQNLKEEDEIKEDAQQAQKKCTWEDMERKLREQYSKDVQHLRKAKNASKIVPRNLEDIVVKRENEIETVLQNMAKMDINENKYEVLGTEEWLDFERKQTPCTICKRKFQPDRIAKHEDICRRRSRTSKIEVSF</sequence>
<evidence type="ECO:0000259" key="7">
    <source>
        <dbReference type="PROSITE" id="PS52027"/>
    </source>
</evidence>
<gene>
    <name evidence="9" type="primary">LOC113206048</name>
</gene>
<evidence type="ECO:0000313" key="8">
    <source>
        <dbReference type="Proteomes" id="UP000504606"/>
    </source>
</evidence>
<evidence type="ECO:0000256" key="2">
    <source>
        <dbReference type="ARBA" id="ARBA00022771"/>
    </source>
</evidence>